<organism evidence="1 2">
    <name type="scientific">Mucilaginibacter paludis DSM 18603</name>
    <dbReference type="NCBI Taxonomy" id="714943"/>
    <lineage>
        <taxon>Bacteria</taxon>
        <taxon>Pseudomonadati</taxon>
        <taxon>Bacteroidota</taxon>
        <taxon>Sphingobacteriia</taxon>
        <taxon>Sphingobacteriales</taxon>
        <taxon>Sphingobacteriaceae</taxon>
        <taxon>Mucilaginibacter</taxon>
    </lineage>
</organism>
<evidence type="ECO:0000313" key="2">
    <source>
        <dbReference type="Proteomes" id="UP000002774"/>
    </source>
</evidence>
<protein>
    <submittedName>
        <fullName evidence="1">Uncharacterized protein</fullName>
    </submittedName>
</protein>
<accession>H1Y9M6</accession>
<dbReference type="STRING" id="714943.Mucpa_6475"/>
<dbReference type="EMBL" id="CM001403">
    <property type="protein sequence ID" value="EHQ30528.1"/>
    <property type="molecule type" value="Genomic_DNA"/>
</dbReference>
<gene>
    <name evidence="1" type="ORF">Mucpa_6475</name>
</gene>
<dbReference type="HOGENOM" id="CLU_3382761_0_0_10"/>
<proteinExistence type="predicted"/>
<keyword evidence="2" id="KW-1185">Reference proteome</keyword>
<reference evidence="1" key="1">
    <citation type="submission" date="2011-09" db="EMBL/GenBank/DDBJ databases">
        <title>The permanent draft genome of Mucilaginibacter paludis DSM 18603.</title>
        <authorList>
            <consortium name="US DOE Joint Genome Institute (JGI-PGF)"/>
            <person name="Lucas S."/>
            <person name="Han J."/>
            <person name="Lapidus A."/>
            <person name="Bruce D."/>
            <person name="Goodwin L."/>
            <person name="Pitluck S."/>
            <person name="Peters L."/>
            <person name="Kyrpides N."/>
            <person name="Mavromatis K."/>
            <person name="Ivanova N."/>
            <person name="Mikhailova N."/>
            <person name="Held B."/>
            <person name="Detter J.C."/>
            <person name="Tapia R."/>
            <person name="Han C."/>
            <person name="Land M."/>
            <person name="Hauser L."/>
            <person name="Markowitz V."/>
            <person name="Cheng J.-F."/>
            <person name="Hugenholtz P."/>
            <person name="Woyke T."/>
            <person name="Wu D."/>
            <person name="Tindall B."/>
            <person name="Brambilla E."/>
            <person name="Klenk H.-P."/>
            <person name="Eisen J.A."/>
        </authorList>
    </citation>
    <scope>NUCLEOTIDE SEQUENCE [LARGE SCALE GENOMIC DNA]</scope>
    <source>
        <strain evidence="1">DSM 18603</strain>
    </source>
</reference>
<sequence length="33" mass="3737">MFKLSDIAREATKEQSFEDIADSFCGSYDVLYG</sequence>
<dbReference type="Proteomes" id="UP000002774">
    <property type="component" value="Chromosome"/>
</dbReference>
<name>H1Y9M6_9SPHI</name>
<dbReference type="AlphaFoldDB" id="H1Y9M6"/>
<evidence type="ECO:0000313" key="1">
    <source>
        <dbReference type="EMBL" id="EHQ30528.1"/>
    </source>
</evidence>